<gene>
    <name evidence="8" type="ORF">WKW79_21810</name>
</gene>
<keyword evidence="5 7" id="KW-1133">Transmembrane helix</keyword>
<dbReference type="InterPro" id="IPR007140">
    <property type="entry name" value="DUF350"/>
</dbReference>
<evidence type="ECO:0000313" key="8">
    <source>
        <dbReference type="EMBL" id="MEJ8857228.1"/>
    </source>
</evidence>
<evidence type="ECO:0000256" key="1">
    <source>
        <dbReference type="ARBA" id="ARBA00004651"/>
    </source>
</evidence>
<evidence type="ECO:0000313" key="9">
    <source>
        <dbReference type="Proteomes" id="UP001367030"/>
    </source>
</evidence>
<evidence type="ECO:0000256" key="6">
    <source>
        <dbReference type="ARBA" id="ARBA00023136"/>
    </source>
</evidence>
<evidence type="ECO:0000256" key="3">
    <source>
        <dbReference type="ARBA" id="ARBA00022475"/>
    </source>
</evidence>
<evidence type="ECO:0000256" key="4">
    <source>
        <dbReference type="ARBA" id="ARBA00022692"/>
    </source>
</evidence>
<evidence type="ECO:0000256" key="2">
    <source>
        <dbReference type="ARBA" id="ARBA00005779"/>
    </source>
</evidence>
<dbReference type="EMBL" id="JBBKZS010000009">
    <property type="protein sequence ID" value="MEJ8857228.1"/>
    <property type="molecule type" value="Genomic_DNA"/>
</dbReference>
<evidence type="ECO:0000256" key="7">
    <source>
        <dbReference type="SAM" id="Phobius"/>
    </source>
</evidence>
<evidence type="ECO:0000256" key="5">
    <source>
        <dbReference type="ARBA" id="ARBA00022989"/>
    </source>
</evidence>
<dbReference type="Proteomes" id="UP001367030">
    <property type="component" value="Unassembled WGS sequence"/>
</dbReference>
<dbReference type="RefSeq" id="WP_213957278.1">
    <property type="nucleotide sequence ID" value="NZ_JBBKZS010000009.1"/>
</dbReference>
<comment type="subcellular location">
    <subcellularLocation>
        <location evidence="1">Cell membrane</location>
        <topology evidence="1">Multi-pass membrane protein</topology>
    </subcellularLocation>
</comment>
<accession>A0ABU8XDW1</accession>
<feature type="transmembrane region" description="Helical" evidence="7">
    <location>
        <begin position="52"/>
        <end position="71"/>
    </location>
</feature>
<proteinExistence type="inferred from homology"/>
<dbReference type="Pfam" id="PF03994">
    <property type="entry name" value="DUF350"/>
    <property type="match status" value="1"/>
</dbReference>
<comment type="similarity">
    <text evidence="2">Belongs to the UPF0719 family.</text>
</comment>
<reference evidence="8 9" key="1">
    <citation type="submission" date="2024-03" db="EMBL/GenBank/DDBJ databases">
        <title>Novel species of the genus Variovorax.</title>
        <authorList>
            <person name="Liu Q."/>
            <person name="Xin Y.-H."/>
        </authorList>
    </citation>
    <scope>NUCLEOTIDE SEQUENCE [LARGE SCALE GENOMIC DNA]</scope>
    <source>
        <strain evidence="8 9">KACC 18901</strain>
    </source>
</reference>
<keyword evidence="9" id="KW-1185">Reference proteome</keyword>
<feature type="transmembrane region" description="Helical" evidence="7">
    <location>
        <begin position="12"/>
        <end position="32"/>
    </location>
</feature>
<keyword evidence="3" id="KW-1003">Cell membrane</keyword>
<protein>
    <submittedName>
        <fullName evidence="8">DUF350 domain-containing protein</fullName>
    </submittedName>
</protein>
<keyword evidence="4 7" id="KW-0812">Transmembrane</keyword>
<organism evidence="8 9">
    <name type="scientific">Variovorax robiniae</name>
    <dbReference type="NCBI Taxonomy" id="1836199"/>
    <lineage>
        <taxon>Bacteria</taxon>
        <taxon>Pseudomonadati</taxon>
        <taxon>Pseudomonadota</taxon>
        <taxon>Betaproteobacteria</taxon>
        <taxon>Burkholderiales</taxon>
        <taxon>Comamonadaceae</taxon>
        <taxon>Variovorax</taxon>
    </lineage>
</organism>
<keyword evidence="6 7" id="KW-0472">Membrane</keyword>
<name>A0ABU8XDW1_9BURK</name>
<sequence length="72" mass="7845">MGFEWLKPGVILGSLIYAVIGVAVFWVAFVIIDKITPYDLWREIVEKQNMALGLVVAAMSLGICVIVAAAIH</sequence>
<comment type="caution">
    <text evidence="8">The sequence shown here is derived from an EMBL/GenBank/DDBJ whole genome shotgun (WGS) entry which is preliminary data.</text>
</comment>